<dbReference type="PANTHER" id="PTHR45947">
    <property type="entry name" value="SULFOQUINOVOSYL TRANSFERASE SQD2"/>
    <property type="match status" value="1"/>
</dbReference>
<dbReference type="SUPFAM" id="SSF53756">
    <property type="entry name" value="UDP-Glycosyltransferase/glycogen phosphorylase"/>
    <property type="match status" value="1"/>
</dbReference>
<dbReference type="Pfam" id="PF00534">
    <property type="entry name" value="Glycos_transf_1"/>
    <property type="match status" value="1"/>
</dbReference>
<dbReference type="InterPro" id="IPR028098">
    <property type="entry name" value="Glyco_trans_4-like_N"/>
</dbReference>
<organism evidence="3 4">
    <name type="scientific">Pseudomonas benzopyrenica</name>
    <dbReference type="NCBI Taxonomy" id="2993566"/>
    <lineage>
        <taxon>Bacteria</taxon>
        <taxon>Pseudomonadati</taxon>
        <taxon>Pseudomonadota</taxon>
        <taxon>Gammaproteobacteria</taxon>
        <taxon>Pseudomonadales</taxon>
        <taxon>Pseudomonadaceae</taxon>
        <taxon>Pseudomonas</taxon>
    </lineage>
</organism>
<dbReference type="Pfam" id="PF13439">
    <property type="entry name" value="Glyco_transf_4"/>
    <property type="match status" value="1"/>
</dbReference>
<feature type="domain" description="Glycosyl transferase family 1" evidence="1">
    <location>
        <begin position="186"/>
        <end position="347"/>
    </location>
</feature>
<evidence type="ECO:0000313" key="3">
    <source>
        <dbReference type="EMBL" id="WWM66861.1"/>
    </source>
</evidence>
<evidence type="ECO:0000259" key="2">
    <source>
        <dbReference type="Pfam" id="PF13439"/>
    </source>
</evidence>
<sequence length="373" mass="41465">MRVLHFFKTYFPDTVGGIEQVIAQLCDGSTARGVEARVLTLSRDPHPSRIEHGLHPVRRVREQLNVASTGFGLGALSAFREEAAAADLVHYHFPWPFMDLLQLAGLSDKPYLVSYHSDVVKQQRLLQLYQPVMHRFLGGAQHILVSSPNYLQSSAVLQKHQSRCRLVPYGLDDRSYPTASADVLAKWRARLPERFFLFVGVLRYYKGLTFLLDALAGQPWPLVIAGAGPEESALKAQVERLGLTAQVHFVGRIDELDKAALFELCYAFVFPSHLRSESFGISLLEAAMYGKALVSCEIGTGTSYINEDGETGLLVEPASALSLRKALGTLMENDATTARMGQAARQRYEALFTQEKMVERVVELYEETLGCDS</sequence>
<evidence type="ECO:0000313" key="4">
    <source>
        <dbReference type="Proteomes" id="UP001372714"/>
    </source>
</evidence>
<evidence type="ECO:0000259" key="1">
    <source>
        <dbReference type="Pfam" id="PF00534"/>
    </source>
</evidence>
<dbReference type="RefSeq" id="WP_338545625.1">
    <property type="nucleotide sequence ID" value="NZ_CP145723.1"/>
</dbReference>
<dbReference type="Proteomes" id="UP001372714">
    <property type="component" value="Chromosome"/>
</dbReference>
<keyword evidence="3" id="KW-0328">Glycosyltransferase</keyword>
<dbReference type="InterPro" id="IPR050194">
    <property type="entry name" value="Glycosyltransferase_grp1"/>
</dbReference>
<protein>
    <submittedName>
        <fullName evidence="3">Glycosyltransferase</fullName>
        <ecNumber evidence="3">2.4.-.-</ecNumber>
    </submittedName>
</protein>
<reference evidence="3 4" key="1">
    <citation type="submission" date="2024-02" db="EMBL/GenBank/DDBJ databases">
        <title>The whole genome sequence of Pseudomonas benzopyrenica MLY92.</title>
        <authorList>
            <person name="Liu Y."/>
        </authorList>
    </citation>
    <scope>NUCLEOTIDE SEQUENCE [LARGE SCALE GENOMIC DNA]</scope>
    <source>
        <strain evidence="3 4">MLY92</strain>
    </source>
</reference>
<dbReference type="PANTHER" id="PTHR45947:SF3">
    <property type="entry name" value="SULFOQUINOVOSYL TRANSFERASE SQD2"/>
    <property type="match status" value="1"/>
</dbReference>
<name>A0ABZ2FPW2_9PSED</name>
<keyword evidence="4" id="KW-1185">Reference proteome</keyword>
<accession>A0ABZ2FPW2</accession>
<proteinExistence type="predicted"/>
<dbReference type="EMBL" id="CP145723">
    <property type="protein sequence ID" value="WWM66861.1"/>
    <property type="molecule type" value="Genomic_DNA"/>
</dbReference>
<dbReference type="EC" id="2.4.-.-" evidence="3"/>
<dbReference type="Gene3D" id="3.40.50.2000">
    <property type="entry name" value="Glycogen Phosphorylase B"/>
    <property type="match status" value="2"/>
</dbReference>
<dbReference type="InterPro" id="IPR001296">
    <property type="entry name" value="Glyco_trans_1"/>
</dbReference>
<keyword evidence="3" id="KW-0808">Transferase</keyword>
<feature type="domain" description="Glycosyltransferase subfamily 4-like N-terminal" evidence="2">
    <location>
        <begin position="15"/>
        <end position="173"/>
    </location>
</feature>
<dbReference type="GO" id="GO:0016757">
    <property type="term" value="F:glycosyltransferase activity"/>
    <property type="evidence" value="ECO:0007669"/>
    <property type="project" value="UniProtKB-KW"/>
</dbReference>
<gene>
    <name evidence="3" type="ORF">V6W80_00780</name>
</gene>